<dbReference type="AlphaFoldDB" id="T1KRH9"/>
<keyword evidence="1" id="KW-0732">Signal</keyword>
<keyword evidence="3" id="KW-1185">Reference proteome</keyword>
<dbReference type="HOGENOM" id="CLU_2500812_0_0_1"/>
<evidence type="ECO:0000313" key="3">
    <source>
        <dbReference type="Proteomes" id="UP000015104"/>
    </source>
</evidence>
<organism evidence="2 3">
    <name type="scientific">Tetranychus urticae</name>
    <name type="common">Two-spotted spider mite</name>
    <dbReference type="NCBI Taxonomy" id="32264"/>
    <lineage>
        <taxon>Eukaryota</taxon>
        <taxon>Metazoa</taxon>
        <taxon>Ecdysozoa</taxon>
        <taxon>Arthropoda</taxon>
        <taxon>Chelicerata</taxon>
        <taxon>Arachnida</taxon>
        <taxon>Acari</taxon>
        <taxon>Acariformes</taxon>
        <taxon>Trombidiformes</taxon>
        <taxon>Prostigmata</taxon>
        <taxon>Eleutherengona</taxon>
        <taxon>Raphignathae</taxon>
        <taxon>Tetranychoidea</taxon>
        <taxon>Tetranychidae</taxon>
        <taxon>Tetranychus</taxon>
    </lineage>
</organism>
<proteinExistence type="predicted"/>
<accession>T1KRH9</accession>
<dbReference type="EMBL" id="CAEY01000394">
    <property type="status" value="NOT_ANNOTATED_CDS"/>
    <property type="molecule type" value="Genomic_DNA"/>
</dbReference>
<sequence length="86" mass="10074">MSLINCALMAVISYPVFVPANKPCCQNKQPQIIPVIHQHNWYHHQSPETFLDSSTLYAFNEEPQYIALPSRTNKFEHHHTHRIINH</sequence>
<reference evidence="2" key="2">
    <citation type="submission" date="2015-06" db="UniProtKB">
        <authorList>
            <consortium name="EnsemblMetazoa"/>
        </authorList>
    </citation>
    <scope>IDENTIFICATION</scope>
</reference>
<evidence type="ECO:0000256" key="1">
    <source>
        <dbReference type="SAM" id="SignalP"/>
    </source>
</evidence>
<dbReference type="Proteomes" id="UP000015104">
    <property type="component" value="Unassembled WGS sequence"/>
</dbReference>
<name>T1KRH9_TETUR</name>
<feature type="chain" id="PRO_5004581640" evidence="1">
    <location>
        <begin position="21"/>
        <end position="86"/>
    </location>
</feature>
<protein>
    <submittedName>
        <fullName evidence="2">Uncharacterized protein</fullName>
    </submittedName>
</protein>
<dbReference type="EnsemblMetazoa" id="tetur18g03600.1">
    <property type="protein sequence ID" value="tetur18g03600.1"/>
    <property type="gene ID" value="tetur18g03600"/>
</dbReference>
<reference evidence="3" key="1">
    <citation type="submission" date="2011-08" db="EMBL/GenBank/DDBJ databases">
        <authorList>
            <person name="Rombauts S."/>
        </authorList>
    </citation>
    <scope>NUCLEOTIDE SEQUENCE</scope>
    <source>
        <strain evidence="3">London</strain>
    </source>
</reference>
<evidence type="ECO:0000313" key="2">
    <source>
        <dbReference type="EnsemblMetazoa" id="tetur18g03600.1"/>
    </source>
</evidence>
<feature type="signal peptide" evidence="1">
    <location>
        <begin position="1"/>
        <end position="20"/>
    </location>
</feature>